<keyword evidence="3" id="KW-1185">Reference proteome</keyword>
<name>A0AAV7EXB4_ARIFI</name>
<protein>
    <submittedName>
        <fullName evidence="2">Uncharacterized protein</fullName>
    </submittedName>
</protein>
<evidence type="ECO:0000313" key="3">
    <source>
        <dbReference type="Proteomes" id="UP000825729"/>
    </source>
</evidence>
<sequence length="259" mass="28952">MPAINSSNEKTEFPRGENTLEEAFQALKGKPWVEYAFHQAQILTRGVQETADSSIEAARSRLSEIRSTSSAHFQMTLDYLDNAKTEIGAYEDALFSKIKDGLVVASYHPAIAIGAAAGFGIIAFKGPRRFLYYSTRRILTNEETLISKAESEVKELRQSLLQMKNDGKLLEERAVKAEEEMKHGRDKLRKAGHQIQSLIRSVYKIERQASGLKDILGELPRREASQFRSQVSSLASEAKKERIALGKEVSKISNYGLSV</sequence>
<dbReference type="EMBL" id="JAINDJ010000003">
    <property type="protein sequence ID" value="KAG9452292.1"/>
    <property type="molecule type" value="Genomic_DNA"/>
</dbReference>
<organism evidence="2 3">
    <name type="scientific">Aristolochia fimbriata</name>
    <name type="common">White veined hardy Dutchman's pipe vine</name>
    <dbReference type="NCBI Taxonomy" id="158543"/>
    <lineage>
        <taxon>Eukaryota</taxon>
        <taxon>Viridiplantae</taxon>
        <taxon>Streptophyta</taxon>
        <taxon>Embryophyta</taxon>
        <taxon>Tracheophyta</taxon>
        <taxon>Spermatophyta</taxon>
        <taxon>Magnoliopsida</taxon>
        <taxon>Magnoliidae</taxon>
        <taxon>Piperales</taxon>
        <taxon>Aristolochiaceae</taxon>
        <taxon>Aristolochia</taxon>
    </lineage>
</organism>
<dbReference type="Proteomes" id="UP000825729">
    <property type="component" value="Unassembled WGS sequence"/>
</dbReference>
<dbReference type="InterPro" id="IPR053284">
    <property type="entry name" value="RGS1-HXK1_interactor"/>
</dbReference>
<evidence type="ECO:0000313" key="2">
    <source>
        <dbReference type="EMBL" id="KAG9452292.1"/>
    </source>
</evidence>
<dbReference type="PANTHER" id="PTHR34554:SF1">
    <property type="entry name" value="ALANINE-TRNA LIGASE"/>
    <property type="match status" value="1"/>
</dbReference>
<comment type="caution">
    <text evidence="2">The sequence shown here is derived from an EMBL/GenBank/DDBJ whole genome shotgun (WGS) entry which is preliminary data.</text>
</comment>
<evidence type="ECO:0000256" key="1">
    <source>
        <dbReference type="SAM" id="Coils"/>
    </source>
</evidence>
<accession>A0AAV7EXB4</accession>
<dbReference type="AlphaFoldDB" id="A0AAV7EXB4"/>
<dbReference type="PANTHER" id="PTHR34554">
    <property type="entry name" value="RGS1-HXK1-INTERACTING PROTEIN 1"/>
    <property type="match status" value="1"/>
</dbReference>
<keyword evidence="1" id="KW-0175">Coiled coil</keyword>
<gene>
    <name evidence="2" type="ORF">H6P81_005196</name>
</gene>
<feature type="coiled-coil region" evidence="1">
    <location>
        <begin position="139"/>
        <end position="180"/>
    </location>
</feature>
<proteinExistence type="predicted"/>
<reference evidence="2 3" key="1">
    <citation type="submission" date="2021-07" db="EMBL/GenBank/DDBJ databases">
        <title>The Aristolochia fimbriata genome: insights into angiosperm evolution, floral development and chemical biosynthesis.</title>
        <authorList>
            <person name="Jiao Y."/>
        </authorList>
    </citation>
    <scope>NUCLEOTIDE SEQUENCE [LARGE SCALE GENOMIC DNA]</scope>
    <source>
        <strain evidence="2">IBCAS-2021</strain>
        <tissue evidence="2">Leaf</tissue>
    </source>
</reference>